<dbReference type="Pfam" id="PF07690">
    <property type="entry name" value="MFS_1"/>
    <property type="match status" value="1"/>
</dbReference>
<evidence type="ECO:0000259" key="9">
    <source>
        <dbReference type="PROSITE" id="PS50850"/>
    </source>
</evidence>
<dbReference type="EMBL" id="JAPQKP010000002">
    <property type="protein sequence ID" value="KAJ5207263.1"/>
    <property type="molecule type" value="Genomic_DNA"/>
</dbReference>
<feature type="region of interest" description="Disordered" evidence="7">
    <location>
        <begin position="508"/>
        <end position="582"/>
    </location>
</feature>
<keyword evidence="4 8" id="KW-0812">Transmembrane</keyword>
<feature type="transmembrane region" description="Helical" evidence="8">
    <location>
        <begin position="61"/>
        <end position="79"/>
    </location>
</feature>
<name>A0A9W9MTX8_9EURO</name>
<gene>
    <name evidence="10" type="ORF">N7472_003711</name>
</gene>
<accession>A0A9W9MTX8</accession>
<keyword evidence="5 8" id="KW-1133">Transmembrane helix</keyword>
<feature type="transmembrane region" description="Helical" evidence="8">
    <location>
        <begin position="247"/>
        <end position="265"/>
    </location>
</feature>
<proteinExistence type="inferred from homology"/>
<feature type="compositionally biased region" description="Basic and acidic residues" evidence="7">
    <location>
        <begin position="542"/>
        <end position="552"/>
    </location>
</feature>
<dbReference type="FunFam" id="1.20.1250.20:FF:000436">
    <property type="entry name" value="MFS transporter, putative"/>
    <property type="match status" value="1"/>
</dbReference>
<dbReference type="Gene3D" id="1.20.1250.20">
    <property type="entry name" value="MFS general substrate transporter like domains"/>
    <property type="match status" value="2"/>
</dbReference>
<dbReference type="OrthoDB" id="6770063at2759"/>
<protein>
    <submittedName>
        <fullName evidence="10">Major facilitator superfamily domain general substrate transporter</fullName>
    </submittedName>
</protein>
<feature type="transmembrane region" description="Helical" evidence="8">
    <location>
        <begin position="20"/>
        <end position="41"/>
    </location>
</feature>
<dbReference type="GO" id="GO:0005886">
    <property type="term" value="C:plasma membrane"/>
    <property type="evidence" value="ECO:0007669"/>
    <property type="project" value="TreeGrafter"/>
</dbReference>
<evidence type="ECO:0000256" key="7">
    <source>
        <dbReference type="SAM" id="MobiDB-lite"/>
    </source>
</evidence>
<feature type="domain" description="Major facilitator superfamily (MFS) profile" evidence="9">
    <location>
        <begin position="17"/>
        <end position="506"/>
    </location>
</feature>
<evidence type="ECO:0000256" key="8">
    <source>
        <dbReference type="SAM" id="Phobius"/>
    </source>
</evidence>
<sequence length="582" mass="63654">MNRQREAEKALHDQTNILPFAQLMVVFTGLAISLLICMVDQNGISVTLPTISRELGAQNTISWAGTSSLIANTMFTVLYGRLSDIFGRKIMYISALILLCIADLLCGLSQNPAMFYVFRGLAGVAGGGVTSLTMIIVSDIVTLEKRGKYQGILGASLGLGNIIGPFLGAAFIMRSTWRGFFWLISPLAACSAVVGYFLIPNNAQKDSFRHNIGRIDWFGLLASSVGIIFLLIPISGGGSYFPWDSPMVISMLVIGGCSLVAFLLIEWKVATLPMLPVTFFKNKVVSAIFLQSFLYGAVYQASLYYLPLYYQNARGWSPITSAAMTCPMVAAQSIFSIASGLYISQLKRYGEIIWIGFGLWTLGSGLMLLFGTDTHPAIIAVIVTVMGAGIGFTFQPTLVALQAHCTKSQRAVVIANRNFFRCIGGSCGLAISAAILQATLRSNLPTKFAYLAESSYSLPSRANLSTNEWASILLSYSKASHAVFILQVPLIGVCFLACMFVRDRGLERPKEPEEIEEEKRKAQEERDTEAATSEYPEEFVDDQTHHEAEKRHSVSTLAESWMAPSRAEPNTEGHGEEKQQQH</sequence>
<dbReference type="FunFam" id="1.20.1720.10:FF:000013">
    <property type="entry name" value="Related to multidrug resistance proteins"/>
    <property type="match status" value="1"/>
</dbReference>
<feature type="transmembrane region" description="Helical" evidence="8">
    <location>
        <begin position="149"/>
        <end position="173"/>
    </location>
</feature>
<feature type="transmembrane region" description="Helical" evidence="8">
    <location>
        <begin position="352"/>
        <end position="371"/>
    </location>
</feature>
<dbReference type="InterPro" id="IPR011701">
    <property type="entry name" value="MFS"/>
</dbReference>
<dbReference type="PRINTS" id="PR01036">
    <property type="entry name" value="TCRTETB"/>
</dbReference>
<dbReference type="Proteomes" id="UP001150879">
    <property type="component" value="Unassembled WGS sequence"/>
</dbReference>
<feature type="transmembrane region" description="Helical" evidence="8">
    <location>
        <begin position="319"/>
        <end position="343"/>
    </location>
</feature>
<feature type="transmembrane region" description="Helical" evidence="8">
    <location>
        <begin position="479"/>
        <end position="501"/>
    </location>
</feature>
<feature type="compositionally biased region" description="Basic and acidic residues" evidence="7">
    <location>
        <begin position="569"/>
        <end position="582"/>
    </location>
</feature>
<keyword evidence="11" id="KW-1185">Reference proteome</keyword>
<comment type="similarity">
    <text evidence="2">Belongs to the major facilitator superfamily.</text>
</comment>
<reference evidence="10" key="2">
    <citation type="journal article" date="2023" name="IMA Fungus">
        <title>Comparative genomic study of the Penicillium genus elucidates a diverse pangenome and 15 lateral gene transfer events.</title>
        <authorList>
            <person name="Petersen C."/>
            <person name="Sorensen T."/>
            <person name="Nielsen M.R."/>
            <person name="Sondergaard T.E."/>
            <person name="Sorensen J.L."/>
            <person name="Fitzpatrick D.A."/>
            <person name="Frisvad J.C."/>
            <person name="Nielsen K.L."/>
        </authorList>
    </citation>
    <scope>NUCLEOTIDE SEQUENCE</scope>
    <source>
        <strain evidence="10">IBT 16849</strain>
    </source>
</reference>
<dbReference type="InterPro" id="IPR036259">
    <property type="entry name" value="MFS_trans_sf"/>
</dbReference>
<evidence type="ECO:0000313" key="11">
    <source>
        <dbReference type="Proteomes" id="UP001150879"/>
    </source>
</evidence>
<organism evidence="10 11">
    <name type="scientific">Penicillium cf. griseofulvum</name>
    <dbReference type="NCBI Taxonomy" id="2972120"/>
    <lineage>
        <taxon>Eukaryota</taxon>
        <taxon>Fungi</taxon>
        <taxon>Dikarya</taxon>
        <taxon>Ascomycota</taxon>
        <taxon>Pezizomycotina</taxon>
        <taxon>Eurotiomycetes</taxon>
        <taxon>Eurotiomycetidae</taxon>
        <taxon>Eurotiales</taxon>
        <taxon>Aspergillaceae</taxon>
        <taxon>Penicillium</taxon>
    </lineage>
</organism>
<dbReference type="PANTHER" id="PTHR23501">
    <property type="entry name" value="MAJOR FACILITATOR SUPERFAMILY"/>
    <property type="match status" value="1"/>
</dbReference>
<dbReference type="GO" id="GO:0012505">
    <property type="term" value="C:endomembrane system"/>
    <property type="evidence" value="ECO:0007669"/>
    <property type="project" value="UniProtKB-SubCell"/>
</dbReference>
<dbReference type="PROSITE" id="PS50850">
    <property type="entry name" value="MFS"/>
    <property type="match status" value="1"/>
</dbReference>
<feature type="transmembrane region" description="Helical" evidence="8">
    <location>
        <begin position="377"/>
        <end position="401"/>
    </location>
</feature>
<feature type="compositionally biased region" description="Basic and acidic residues" evidence="7">
    <location>
        <begin position="508"/>
        <end position="529"/>
    </location>
</feature>
<evidence type="ECO:0000313" key="10">
    <source>
        <dbReference type="EMBL" id="KAJ5207263.1"/>
    </source>
</evidence>
<feature type="transmembrane region" description="Helical" evidence="8">
    <location>
        <begin position="220"/>
        <end position="241"/>
    </location>
</feature>
<dbReference type="SUPFAM" id="SSF103473">
    <property type="entry name" value="MFS general substrate transporter"/>
    <property type="match status" value="1"/>
</dbReference>
<feature type="transmembrane region" description="Helical" evidence="8">
    <location>
        <begin position="116"/>
        <end position="137"/>
    </location>
</feature>
<dbReference type="GO" id="GO:0046943">
    <property type="term" value="F:carboxylic acid transmembrane transporter activity"/>
    <property type="evidence" value="ECO:0007669"/>
    <property type="project" value="UniProtKB-ARBA"/>
</dbReference>
<evidence type="ECO:0000256" key="5">
    <source>
        <dbReference type="ARBA" id="ARBA00022989"/>
    </source>
</evidence>
<evidence type="ECO:0000256" key="2">
    <source>
        <dbReference type="ARBA" id="ARBA00008335"/>
    </source>
</evidence>
<feature type="transmembrane region" description="Helical" evidence="8">
    <location>
        <begin position="91"/>
        <end position="110"/>
    </location>
</feature>
<evidence type="ECO:0000256" key="4">
    <source>
        <dbReference type="ARBA" id="ARBA00022692"/>
    </source>
</evidence>
<evidence type="ECO:0000256" key="1">
    <source>
        <dbReference type="ARBA" id="ARBA00004127"/>
    </source>
</evidence>
<keyword evidence="3" id="KW-0813">Transport</keyword>
<evidence type="ECO:0000256" key="6">
    <source>
        <dbReference type="ARBA" id="ARBA00023136"/>
    </source>
</evidence>
<dbReference type="PANTHER" id="PTHR23501:SF78">
    <property type="entry name" value="MAJOR FACILITATOR SUPERFAMILY (MFS) PROFILE DOMAIN-CONTAINING PROTEIN-RELATED"/>
    <property type="match status" value="1"/>
</dbReference>
<comment type="subcellular location">
    <subcellularLocation>
        <location evidence="1">Endomembrane system</location>
        <topology evidence="1">Multi-pass membrane protein</topology>
    </subcellularLocation>
</comment>
<evidence type="ECO:0000256" key="3">
    <source>
        <dbReference type="ARBA" id="ARBA00022448"/>
    </source>
</evidence>
<dbReference type="InterPro" id="IPR020846">
    <property type="entry name" value="MFS_dom"/>
</dbReference>
<feature type="transmembrane region" description="Helical" evidence="8">
    <location>
        <begin position="285"/>
        <end position="307"/>
    </location>
</feature>
<reference evidence="10" key="1">
    <citation type="submission" date="2022-11" db="EMBL/GenBank/DDBJ databases">
        <authorList>
            <person name="Petersen C."/>
        </authorList>
    </citation>
    <scope>NUCLEOTIDE SEQUENCE</scope>
    <source>
        <strain evidence="10">IBT 16849</strain>
    </source>
</reference>
<feature type="transmembrane region" description="Helical" evidence="8">
    <location>
        <begin position="179"/>
        <end position="199"/>
    </location>
</feature>
<keyword evidence="6 8" id="KW-0472">Membrane</keyword>
<dbReference type="AlphaFoldDB" id="A0A9W9MTX8"/>
<comment type="caution">
    <text evidence="10">The sequence shown here is derived from an EMBL/GenBank/DDBJ whole genome shotgun (WGS) entry which is preliminary data.</text>
</comment>
<feature type="transmembrane region" description="Helical" evidence="8">
    <location>
        <begin position="422"/>
        <end position="440"/>
    </location>
</feature>